<reference evidence="1 2" key="1">
    <citation type="submission" date="2015-09" db="EMBL/GenBank/DDBJ databases">
        <title>Complete genome sequence of a benzo[a]pyrene-degrading bacterium Altererythrobacter epoxidivorans CGMCC 1.7731T.</title>
        <authorList>
            <person name="Li Z."/>
            <person name="Cheng H."/>
            <person name="Huo Y."/>
            <person name="Xu X."/>
        </authorList>
    </citation>
    <scope>NUCLEOTIDE SEQUENCE [LARGE SCALE GENOMIC DNA]</scope>
    <source>
        <strain evidence="1 2">CGMCC 1.7731</strain>
    </source>
</reference>
<organism evidence="1 2">
    <name type="scientific">Altererythrobacter epoxidivorans</name>
    <dbReference type="NCBI Taxonomy" id="361183"/>
    <lineage>
        <taxon>Bacteria</taxon>
        <taxon>Pseudomonadati</taxon>
        <taxon>Pseudomonadota</taxon>
        <taxon>Alphaproteobacteria</taxon>
        <taxon>Sphingomonadales</taxon>
        <taxon>Erythrobacteraceae</taxon>
        <taxon>Altererythrobacter</taxon>
    </lineage>
</organism>
<gene>
    <name evidence="1" type="ORF">AMC99_02256</name>
</gene>
<dbReference type="KEGG" id="aep:AMC99_02256"/>
<sequence>MLALRAAHRTPFNADRGIGHNVAGLAGGTGYNHAGSGITRG</sequence>
<accession>A0A0M4MV71</accession>
<dbReference type="STRING" id="361183.AMC99_02256"/>
<evidence type="ECO:0000313" key="2">
    <source>
        <dbReference type="Proteomes" id="UP000057938"/>
    </source>
</evidence>
<protein>
    <submittedName>
        <fullName evidence="1">Uncharacterized protein</fullName>
    </submittedName>
</protein>
<name>A0A0M4MV71_9SPHN</name>
<evidence type="ECO:0000313" key="1">
    <source>
        <dbReference type="EMBL" id="ALE17533.1"/>
    </source>
</evidence>
<proteinExistence type="predicted"/>
<dbReference type="Proteomes" id="UP000057938">
    <property type="component" value="Chromosome"/>
</dbReference>
<dbReference type="EMBL" id="CP012669">
    <property type="protein sequence ID" value="ALE17533.1"/>
    <property type="molecule type" value="Genomic_DNA"/>
</dbReference>
<keyword evidence="2" id="KW-1185">Reference proteome</keyword>
<dbReference type="AlphaFoldDB" id="A0A0M4MV71"/>